<dbReference type="RefSeq" id="WP_225675371.1">
    <property type="nucleotide sequence ID" value="NZ_JAEDAH010000078.1"/>
</dbReference>
<dbReference type="NCBIfam" id="NF000711">
    <property type="entry name" value="PRK00039.2-1"/>
    <property type="match status" value="1"/>
</dbReference>
<dbReference type="InterPro" id="IPR002176">
    <property type="entry name" value="X-over_junc_endoDNase_RuvC"/>
</dbReference>
<feature type="active site" evidence="12">
    <location>
        <position position="7"/>
    </location>
</feature>
<feature type="active site" evidence="12">
    <location>
        <position position="138"/>
    </location>
</feature>
<keyword evidence="3 12" id="KW-0540">Nuclease</keyword>
<feature type="binding site" evidence="12">
    <location>
        <position position="138"/>
    </location>
    <ligand>
        <name>Mg(2+)</name>
        <dbReference type="ChEBI" id="CHEBI:18420"/>
        <label>1</label>
    </ligand>
</feature>
<keyword evidence="10 12" id="KW-0233">DNA recombination</keyword>
<dbReference type="Pfam" id="PF02075">
    <property type="entry name" value="RuvC"/>
    <property type="match status" value="1"/>
</dbReference>
<evidence type="ECO:0000256" key="10">
    <source>
        <dbReference type="ARBA" id="ARBA00023172"/>
    </source>
</evidence>
<dbReference type="InterPro" id="IPR012337">
    <property type="entry name" value="RNaseH-like_sf"/>
</dbReference>
<dbReference type="Gene3D" id="3.30.420.10">
    <property type="entry name" value="Ribonuclease H-like superfamily/Ribonuclease H"/>
    <property type="match status" value="1"/>
</dbReference>
<comment type="cofactor">
    <cofactor evidence="12">
        <name>Mg(2+)</name>
        <dbReference type="ChEBI" id="CHEBI:18420"/>
    </cofactor>
    <text evidence="12">Binds 2 Mg(2+) ion per subunit.</text>
</comment>
<reference evidence="14 15" key="1">
    <citation type="submission" date="2020-12" db="EMBL/GenBank/DDBJ databases">
        <title>Novel Thalassolituus-related marine hydrocarbonoclastic bacteria mediated algae-derived hydrocarbons mineralization in twilight zone of the northern South China Sea.</title>
        <authorList>
            <person name="Dong C."/>
        </authorList>
    </citation>
    <scope>NUCLEOTIDE SEQUENCE [LARGE SCALE GENOMIC DNA]</scope>
    <source>
        <strain evidence="14 15">IMCC1826</strain>
    </source>
</reference>
<comment type="caution">
    <text evidence="14">The sequence shown here is derived from an EMBL/GenBank/DDBJ whole genome shotgun (WGS) entry which is preliminary data.</text>
</comment>
<dbReference type="CDD" id="cd16962">
    <property type="entry name" value="RuvC"/>
    <property type="match status" value="1"/>
</dbReference>
<evidence type="ECO:0000256" key="3">
    <source>
        <dbReference type="ARBA" id="ARBA00022722"/>
    </source>
</evidence>
<keyword evidence="15" id="KW-1185">Reference proteome</keyword>
<evidence type="ECO:0000256" key="7">
    <source>
        <dbReference type="ARBA" id="ARBA00022801"/>
    </source>
</evidence>
<comment type="subunit">
    <text evidence="12">Homodimer which binds Holliday junction (HJ) DNA. The HJ becomes 2-fold symmetrical on binding to RuvC with unstacked arms; it has a different conformation from HJ DNA in complex with RuvA. In the full resolvosome a probable DNA-RuvA(4)-RuvB(12)-RuvC(2) complex forms which resolves the HJ.</text>
</comment>
<dbReference type="NCBIfam" id="TIGR00228">
    <property type="entry name" value="ruvC"/>
    <property type="match status" value="1"/>
</dbReference>
<keyword evidence="5 12" id="KW-0255">Endonuclease</keyword>
<comment type="catalytic activity">
    <reaction evidence="12">
        <text>Endonucleolytic cleavage at a junction such as a reciprocal single-stranded crossover between two homologous DNA duplexes (Holliday junction).</text>
        <dbReference type="EC" id="3.1.21.10"/>
    </reaction>
</comment>
<feature type="binding site" evidence="12">
    <location>
        <position position="7"/>
    </location>
    <ligand>
        <name>Mg(2+)</name>
        <dbReference type="ChEBI" id="CHEBI:18420"/>
        <label>1</label>
    </ligand>
</feature>
<evidence type="ECO:0000256" key="12">
    <source>
        <dbReference type="HAMAP-Rule" id="MF_00034"/>
    </source>
</evidence>
<sequence>MIILGIDPGSRLTGFGVIRRVGQKTEYIVSGCIRTGDGSLPDRLRKIYEGVSEIIETYQPQEFAIEQVFMGKNADSALKLGQARGVAILAASLRDLPVAEYAPRSVKQAVVGKGSADKEQVQHMVQHLLKLPGKPQADAADALAIAICHAHTSASLVAQAGVRGVSRGRMRL</sequence>
<keyword evidence="9 12" id="KW-0238">DNA-binding</keyword>
<gene>
    <name evidence="12 14" type="primary">ruvC</name>
    <name evidence="14" type="ORF">I9W95_12440</name>
</gene>
<keyword evidence="7 12" id="KW-0378">Hydrolase</keyword>
<protein>
    <recommendedName>
        <fullName evidence="12 13">Crossover junction endodeoxyribonuclease RuvC</fullName>
        <ecNumber evidence="12 13">3.1.21.10</ecNumber>
    </recommendedName>
    <alternativeName>
        <fullName evidence="12">Holliday junction nuclease RuvC</fullName>
    </alternativeName>
    <alternativeName>
        <fullName evidence="12">Holliday junction resolvase RuvC</fullName>
    </alternativeName>
</protein>
<comment type="function">
    <text evidence="12">The RuvA-RuvB-RuvC complex processes Holliday junction (HJ) DNA during genetic recombination and DNA repair. Endonuclease that resolves HJ intermediates. Cleaves cruciform DNA by making single-stranded nicks across the HJ at symmetrical positions within the homologous arms, yielding a 5'-phosphate and a 3'-hydroxyl group; requires a central core of homology in the junction. The consensus cleavage sequence is 5'-(A/T)TT(C/G)-3'. Cleavage occurs on the 3'-side of the TT dinucleotide at the point of strand exchange. HJ branch migration catalyzed by RuvA-RuvB allows RuvC to scan DNA until it finds its consensus sequence, where it cleaves and resolves the cruciform DNA.</text>
</comment>
<evidence type="ECO:0000256" key="4">
    <source>
        <dbReference type="ARBA" id="ARBA00022723"/>
    </source>
</evidence>
<evidence type="ECO:0000256" key="8">
    <source>
        <dbReference type="ARBA" id="ARBA00022842"/>
    </source>
</evidence>
<keyword evidence="2 12" id="KW-0963">Cytoplasm</keyword>
<dbReference type="EC" id="3.1.21.10" evidence="12 13"/>
<dbReference type="GO" id="GO:0016787">
    <property type="term" value="F:hydrolase activity"/>
    <property type="evidence" value="ECO:0007669"/>
    <property type="project" value="UniProtKB-KW"/>
</dbReference>
<dbReference type="InterPro" id="IPR020563">
    <property type="entry name" value="X-over_junc_endoDNase_Mg_BS"/>
</dbReference>
<dbReference type="PROSITE" id="PS01321">
    <property type="entry name" value="RUVC"/>
    <property type="match status" value="1"/>
</dbReference>
<keyword evidence="8 12" id="KW-0460">Magnesium</keyword>
<accession>A0ABS7ZRY9</accession>
<dbReference type="PANTHER" id="PTHR30194">
    <property type="entry name" value="CROSSOVER JUNCTION ENDODEOXYRIBONUCLEASE RUVC"/>
    <property type="match status" value="1"/>
</dbReference>
<comment type="subcellular location">
    <subcellularLocation>
        <location evidence="12">Cytoplasm</location>
    </subcellularLocation>
</comment>
<dbReference type="PRINTS" id="PR00696">
    <property type="entry name" value="RSOLVASERUVC"/>
</dbReference>
<evidence type="ECO:0000256" key="9">
    <source>
        <dbReference type="ARBA" id="ARBA00023125"/>
    </source>
</evidence>
<keyword evidence="4 12" id="KW-0479">Metal-binding</keyword>
<feature type="binding site" evidence="12">
    <location>
        <position position="66"/>
    </location>
    <ligand>
        <name>Mg(2+)</name>
        <dbReference type="ChEBI" id="CHEBI:18420"/>
        <label>2</label>
    </ligand>
</feature>
<evidence type="ECO:0000256" key="13">
    <source>
        <dbReference type="NCBIfam" id="TIGR00228"/>
    </source>
</evidence>
<comment type="similarity">
    <text evidence="1 12">Belongs to the RuvC family.</text>
</comment>
<feature type="active site" evidence="12">
    <location>
        <position position="66"/>
    </location>
</feature>
<evidence type="ECO:0000313" key="15">
    <source>
        <dbReference type="Proteomes" id="UP000714380"/>
    </source>
</evidence>
<dbReference type="InterPro" id="IPR036397">
    <property type="entry name" value="RNaseH_sf"/>
</dbReference>
<dbReference type="EMBL" id="JAEDAH010000078">
    <property type="protein sequence ID" value="MCA6064416.1"/>
    <property type="molecule type" value="Genomic_DNA"/>
</dbReference>
<evidence type="ECO:0000313" key="14">
    <source>
        <dbReference type="EMBL" id="MCA6064416.1"/>
    </source>
</evidence>
<evidence type="ECO:0000256" key="6">
    <source>
        <dbReference type="ARBA" id="ARBA00022763"/>
    </source>
</evidence>
<proteinExistence type="inferred from homology"/>
<evidence type="ECO:0000256" key="1">
    <source>
        <dbReference type="ARBA" id="ARBA00009518"/>
    </source>
</evidence>
<name>A0ABS7ZRY9_9GAMM</name>
<dbReference type="Proteomes" id="UP000714380">
    <property type="component" value="Unassembled WGS sequence"/>
</dbReference>
<evidence type="ECO:0000256" key="5">
    <source>
        <dbReference type="ARBA" id="ARBA00022759"/>
    </source>
</evidence>
<evidence type="ECO:0000256" key="2">
    <source>
        <dbReference type="ARBA" id="ARBA00022490"/>
    </source>
</evidence>
<dbReference type="SUPFAM" id="SSF53098">
    <property type="entry name" value="Ribonuclease H-like"/>
    <property type="match status" value="1"/>
</dbReference>
<dbReference type="PANTHER" id="PTHR30194:SF3">
    <property type="entry name" value="CROSSOVER JUNCTION ENDODEOXYRIBONUCLEASE RUVC"/>
    <property type="match status" value="1"/>
</dbReference>
<keyword evidence="11 12" id="KW-0234">DNA repair</keyword>
<keyword evidence="6 12" id="KW-0227">DNA damage</keyword>
<organism evidence="14 15">
    <name type="scientific">Thalassolituus marinus</name>
    <dbReference type="NCBI Taxonomy" id="671053"/>
    <lineage>
        <taxon>Bacteria</taxon>
        <taxon>Pseudomonadati</taxon>
        <taxon>Pseudomonadota</taxon>
        <taxon>Gammaproteobacteria</taxon>
        <taxon>Oceanospirillales</taxon>
        <taxon>Oceanospirillaceae</taxon>
        <taxon>Thalassolituus</taxon>
    </lineage>
</organism>
<dbReference type="HAMAP" id="MF_00034">
    <property type="entry name" value="RuvC"/>
    <property type="match status" value="1"/>
</dbReference>
<evidence type="ECO:0000256" key="11">
    <source>
        <dbReference type="ARBA" id="ARBA00023204"/>
    </source>
</evidence>